<comment type="caution">
    <text evidence="1">The sequence shown here is derived from an EMBL/GenBank/DDBJ whole genome shotgun (WGS) entry which is preliminary data.</text>
</comment>
<evidence type="ECO:0000313" key="1">
    <source>
        <dbReference type="EMBL" id="MPC38663.1"/>
    </source>
</evidence>
<organism evidence="1 2">
    <name type="scientific">Portunus trituberculatus</name>
    <name type="common">Swimming crab</name>
    <name type="synonym">Neptunus trituberculatus</name>
    <dbReference type="NCBI Taxonomy" id="210409"/>
    <lineage>
        <taxon>Eukaryota</taxon>
        <taxon>Metazoa</taxon>
        <taxon>Ecdysozoa</taxon>
        <taxon>Arthropoda</taxon>
        <taxon>Crustacea</taxon>
        <taxon>Multicrustacea</taxon>
        <taxon>Malacostraca</taxon>
        <taxon>Eumalacostraca</taxon>
        <taxon>Eucarida</taxon>
        <taxon>Decapoda</taxon>
        <taxon>Pleocyemata</taxon>
        <taxon>Brachyura</taxon>
        <taxon>Eubrachyura</taxon>
        <taxon>Portunoidea</taxon>
        <taxon>Portunidae</taxon>
        <taxon>Portuninae</taxon>
        <taxon>Portunus</taxon>
    </lineage>
</organism>
<dbReference type="AlphaFoldDB" id="A0A5B7F0N8"/>
<reference evidence="1 2" key="1">
    <citation type="submission" date="2019-05" db="EMBL/GenBank/DDBJ databases">
        <title>Another draft genome of Portunus trituberculatus and its Hox gene families provides insights of decapod evolution.</title>
        <authorList>
            <person name="Jeong J.-H."/>
            <person name="Song I."/>
            <person name="Kim S."/>
            <person name="Choi T."/>
            <person name="Kim D."/>
            <person name="Ryu S."/>
            <person name="Kim W."/>
        </authorList>
    </citation>
    <scope>NUCLEOTIDE SEQUENCE [LARGE SCALE GENOMIC DNA]</scope>
    <source>
        <tissue evidence="1">Muscle</tissue>
    </source>
</reference>
<accession>A0A5B7F0N8</accession>
<keyword evidence="2" id="KW-1185">Reference proteome</keyword>
<protein>
    <submittedName>
        <fullName evidence="1">Uncharacterized protein</fullName>
    </submittedName>
</protein>
<sequence>MSLASLSPRPSLPVSSPPGLLVLSCPGHFPLTSPKCPSTMGRKSTFRILSQTGLNNGQNL</sequence>
<gene>
    <name evidence="1" type="ORF">E2C01_032174</name>
</gene>
<evidence type="ECO:0000313" key="2">
    <source>
        <dbReference type="Proteomes" id="UP000324222"/>
    </source>
</evidence>
<name>A0A5B7F0N8_PORTR</name>
<dbReference type="EMBL" id="VSRR010004133">
    <property type="protein sequence ID" value="MPC38663.1"/>
    <property type="molecule type" value="Genomic_DNA"/>
</dbReference>
<proteinExistence type="predicted"/>
<dbReference type="Proteomes" id="UP000324222">
    <property type="component" value="Unassembled WGS sequence"/>
</dbReference>